<dbReference type="Proteomes" id="UP001059836">
    <property type="component" value="Chromosome"/>
</dbReference>
<name>A0ABX6IL80_9ACTN</name>
<protein>
    <submittedName>
        <fullName evidence="2">Phosphotransferase</fullName>
    </submittedName>
</protein>
<accession>A0ABX6IL80</accession>
<feature type="domain" description="Aminoglycoside phosphotransferase" evidence="1">
    <location>
        <begin position="64"/>
        <end position="273"/>
    </location>
</feature>
<dbReference type="InterPro" id="IPR011009">
    <property type="entry name" value="Kinase-like_dom_sf"/>
</dbReference>
<dbReference type="InterPro" id="IPR002575">
    <property type="entry name" value="Aminoglycoside_PTrfase"/>
</dbReference>
<dbReference type="RefSeq" id="WP_213244245.1">
    <property type="nucleotide sequence ID" value="NZ_CP045806.1"/>
</dbReference>
<keyword evidence="3" id="KW-1185">Reference proteome</keyword>
<dbReference type="Gene3D" id="3.30.200.20">
    <property type="entry name" value="Phosphorylase Kinase, domain 1"/>
    <property type="match status" value="1"/>
</dbReference>
<dbReference type="Gene3D" id="3.90.1200.10">
    <property type="match status" value="1"/>
</dbReference>
<dbReference type="EMBL" id="CP045809">
    <property type="protein sequence ID" value="QHN35998.1"/>
    <property type="molecule type" value="Genomic_DNA"/>
</dbReference>
<evidence type="ECO:0000313" key="3">
    <source>
        <dbReference type="Proteomes" id="UP001059836"/>
    </source>
</evidence>
<evidence type="ECO:0000313" key="2">
    <source>
        <dbReference type="EMBL" id="QHN35998.1"/>
    </source>
</evidence>
<evidence type="ECO:0000259" key="1">
    <source>
        <dbReference type="Pfam" id="PF01636"/>
    </source>
</evidence>
<reference evidence="2" key="1">
    <citation type="journal article" date="2021" name="Nat. Microbiol.">
        <title>Cocultivation of an ultrasmall environmental parasitic bacterium with lytic ability against bacteria associated with wastewater foams.</title>
        <authorList>
            <person name="Batinovic S."/>
            <person name="Rose J.J.A."/>
            <person name="Ratcliffe J."/>
            <person name="Seviour R.J."/>
            <person name="Petrovski S."/>
        </authorList>
    </citation>
    <scope>NUCLEOTIDE SEQUENCE</scope>
    <source>
        <strain evidence="2">CON9</strain>
    </source>
</reference>
<dbReference type="PANTHER" id="PTHR21310">
    <property type="entry name" value="AMINOGLYCOSIDE PHOSPHOTRANSFERASE-RELATED-RELATED"/>
    <property type="match status" value="1"/>
</dbReference>
<dbReference type="PANTHER" id="PTHR21310:SF40">
    <property type="entry name" value="AMINOGLYCOSIDE PHOSPHOTRANSFERASE DOMAIN-CONTAINING PROTEIN-RELATED"/>
    <property type="match status" value="1"/>
</dbReference>
<organism evidence="2 3">
    <name type="scientific">Gordonia pseudamarae</name>
    <dbReference type="NCBI Taxonomy" id="2831662"/>
    <lineage>
        <taxon>Bacteria</taxon>
        <taxon>Bacillati</taxon>
        <taxon>Actinomycetota</taxon>
        <taxon>Actinomycetes</taxon>
        <taxon>Mycobacteriales</taxon>
        <taxon>Gordoniaceae</taxon>
        <taxon>Gordonia</taxon>
    </lineage>
</organism>
<dbReference type="InterPro" id="IPR051678">
    <property type="entry name" value="AGP_Transferase"/>
</dbReference>
<gene>
    <name evidence="2" type="ORF">GII31_15085</name>
</gene>
<dbReference type="InterPro" id="IPR041726">
    <property type="entry name" value="ACAD10_11_N"/>
</dbReference>
<proteinExistence type="predicted"/>
<dbReference type="CDD" id="cd05154">
    <property type="entry name" value="ACAD10_11_N-like"/>
    <property type="match status" value="1"/>
</dbReference>
<dbReference type="Pfam" id="PF01636">
    <property type="entry name" value="APH"/>
    <property type="match status" value="1"/>
</dbReference>
<sequence length="373" mass="40549">MALQNSTDPAEAARALEKWLQQKLPEAGDIVVSDVNTPSAAGLSAETLLFGAAWTEDGTRVAHQLVARVAPSSPGIFQHYRLDREFAVINALYNTGSVPIPKAWWYEEDSSVLGAPFLVLSRVDGRIAADDPPFTAAGWVAELPADEQGVLVENSLAGMAAIHAVDRQAAALPALDSSGADGDELITRHLEIWREYYRWAGAGESSPTIDAGFRWLEENRPAVVGPTVLNWGDARLGNQIIGDDLSVLATIDWEMVDFGTREMDLAWWIFILRHHTEGIGVPRPDGIPDREAIVAAYERISGQPVNDLHYYEVFAAVRLSAIMFRAGSLMIEIGFLPPDAPMKLNNPASQLLAGLIGFDIPDGDAQTFIGNRN</sequence>
<dbReference type="SUPFAM" id="SSF56112">
    <property type="entry name" value="Protein kinase-like (PK-like)"/>
    <property type="match status" value="1"/>
</dbReference>